<dbReference type="GO" id="GO:0015074">
    <property type="term" value="P:DNA integration"/>
    <property type="evidence" value="ECO:0007669"/>
    <property type="project" value="UniProtKB-KW"/>
</dbReference>
<dbReference type="Proteomes" id="UP000462014">
    <property type="component" value="Unassembled WGS sequence"/>
</dbReference>
<keyword evidence="2" id="KW-0229">DNA integration</keyword>
<accession>A0A7K1ST46</accession>
<gene>
    <name evidence="7" type="ORF">GO621_02625</name>
</gene>
<comment type="similarity">
    <text evidence="1">Belongs to the 'phage' integrase family.</text>
</comment>
<proteinExistence type="inferred from homology"/>
<evidence type="ECO:0000259" key="6">
    <source>
        <dbReference type="PROSITE" id="PS51900"/>
    </source>
</evidence>
<evidence type="ECO:0000313" key="8">
    <source>
        <dbReference type="Proteomes" id="UP000462014"/>
    </source>
</evidence>
<dbReference type="InterPro" id="IPR002104">
    <property type="entry name" value="Integrase_catalytic"/>
</dbReference>
<evidence type="ECO:0000313" key="7">
    <source>
        <dbReference type="EMBL" id="MVN20427.1"/>
    </source>
</evidence>
<dbReference type="InterPro" id="IPR011010">
    <property type="entry name" value="DNA_brk_join_enz"/>
</dbReference>
<organism evidence="7 8">
    <name type="scientific">Mucilaginibacter arboris</name>
    <dbReference type="NCBI Taxonomy" id="2682090"/>
    <lineage>
        <taxon>Bacteria</taxon>
        <taxon>Pseudomonadati</taxon>
        <taxon>Bacteroidota</taxon>
        <taxon>Sphingobacteriia</taxon>
        <taxon>Sphingobacteriales</taxon>
        <taxon>Sphingobacteriaceae</taxon>
        <taxon>Mucilaginibacter</taxon>
    </lineage>
</organism>
<dbReference type="AlphaFoldDB" id="A0A7K1ST46"/>
<dbReference type="GO" id="GO:0006310">
    <property type="term" value="P:DNA recombination"/>
    <property type="evidence" value="ECO:0007669"/>
    <property type="project" value="UniProtKB-KW"/>
</dbReference>
<evidence type="ECO:0000256" key="2">
    <source>
        <dbReference type="ARBA" id="ARBA00022908"/>
    </source>
</evidence>
<keyword evidence="4" id="KW-0233">DNA recombination</keyword>
<dbReference type="InterPro" id="IPR035386">
    <property type="entry name" value="Arm-DNA-bind_5"/>
</dbReference>
<dbReference type="PANTHER" id="PTHR30349:SF64">
    <property type="entry name" value="PROPHAGE INTEGRASE INTD-RELATED"/>
    <property type="match status" value="1"/>
</dbReference>
<dbReference type="InterPro" id="IPR050090">
    <property type="entry name" value="Tyrosine_recombinase_XerCD"/>
</dbReference>
<dbReference type="Gene3D" id="1.10.150.130">
    <property type="match status" value="1"/>
</dbReference>
<dbReference type="InterPro" id="IPR044068">
    <property type="entry name" value="CB"/>
</dbReference>
<dbReference type="PROSITE" id="PS51900">
    <property type="entry name" value="CB"/>
    <property type="match status" value="1"/>
</dbReference>
<dbReference type="Pfam" id="PF17293">
    <property type="entry name" value="Arm-DNA-bind_5"/>
    <property type="match status" value="1"/>
</dbReference>
<evidence type="ECO:0000256" key="4">
    <source>
        <dbReference type="ARBA" id="ARBA00023172"/>
    </source>
</evidence>
<dbReference type="InterPro" id="IPR013762">
    <property type="entry name" value="Integrase-like_cat_sf"/>
</dbReference>
<evidence type="ECO:0000256" key="1">
    <source>
        <dbReference type="ARBA" id="ARBA00008857"/>
    </source>
</evidence>
<name>A0A7K1ST46_9SPHI</name>
<keyword evidence="8" id="KW-1185">Reference proteome</keyword>
<dbReference type="CDD" id="cd01185">
    <property type="entry name" value="INTN1_C_like"/>
    <property type="match status" value="1"/>
</dbReference>
<dbReference type="Pfam" id="PF13102">
    <property type="entry name" value="Phage_int_SAM_5"/>
    <property type="match status" value="1"/>
</dbReference>
<evidence type="ECO:0000256" key="3">
    <source>
        <dbReference type="ARBA" id="ARBA00023125"/>
    </source>
</evidence>
<dbReference type="InterPro" id="IPR010998">
    <property type="entry name" value="Integrase_recombinase_N"/>
</dbReference>
<dbReference type="EMBL" id="WPIK01000002">
    <property type="protein sequence ID" value="MVN20427.1"/>
    <property type="molecule type" value="Genomic_DNA"/>
</dbReference>
<keyword evidence="3 5" id="KW-0238">DNA-binding</keyword>
<dbReference type="SUPFAM" id="SSF56349">
    <property type="entry name" value="DNA breaking-rejoining enzymes"/>
    <property type="match status" value="1"/>
</dbReference>
<comment type="caution">
    <text evidence="7">The sequence shown here is derived from an EMBL/GenBank/DDBJ whole genome shotgun (WGS) entry which is preliminary data.</text>
</comment>
<sequence>MATLNFYLDKPDKEGKCPILMTYLANGKKFRHSVKYKTFPGQWLTKKQQIRVIEKEDQFVNSHLDSLNSIITDAQKESLLIYNKINFDFVREKFSGALDKKEVKQAGVKQKDFIGYFNEYIEVAAGKIKPLTIKRYIATLNHLLAFRKVKRFELSFERMDSEFYEKFVNYLTVDRNLLNNSVGGYVKVVKSFLNFATDKGYNKTGLQYKKFKVFKEESDLIYLTEAEVMKLVYLEEGMTERLRIVRDNFCFACFTGLRYSDISILKPENIKEGVVLVKTEKTKDFLQIPLNRFAKEVLARNNGHLPKLASNQKTNDALKELGKLAGLNEMVHIIKYRGIEKVEFLEPKYNFIGTHTARRTFVTLCLEKGMRPEVVMSITGHKDYKSFKKYIKLTDKVKSVEMNKIWETNLFVA</sequence>
<dbReference type="InterPro" id="IPR025269">
    <property type="entry name" value="SAM-like_dom"/>
</dbReference>
<dbReference type="GO" id="GO:0003677">
    <property type="term" value="F:DNA binding"/>
    <property type="evidence" value="ECO:0007669"/>
    <property type="project" value="UniProtKB-UniRule"/>
</dbReference>
<protein>
    <submittedName>
        <fullName evidence="7">Tyrosine-type recombinase/integrase</fullName>
    </submittedName>
</protein>
<feature type="domain" description="Core-binding (CB)" evidence="6">
    <location>
        <begin position="108"/>
        <end position="197"/>
    </location>
</feature>
<dbReference type="Gene3D" id="1.10.443.10">
    <property type="entry name" value="Intergrase catalytic core"/>
    <property type="match status" value="1"/>
</dbReference>
<evidence type="ECO:0000256" key="5">
    <source>
        <dbReference type="PROSITE-ProRule" id="PRU01248"/>
    </source>
</evidence>
<dbReference type="RefSeq" id="WP_157563925.1">
    <property type="nucleotide sequence ID" value="NZ_WPIK01000002.1"/>
</dbReference>
<dbReference type="Pfam" id="PF00589">
    <property type="entry name" value="Phage_integrase"/>
    <property type="match status" value="1"/>
</dbReference>
<reference evidence="7 8" key="1">
    <citation type="submission" date="2019-12" db="EMBL/GenBank/DDBJ databases">
        <title>Mucilaginibacter sp. HMF7410 genome sequencing and assembly.</title>
        <authorList>
            <person name="Kang H."/>
            <person name="Cha I."/>
            <person name="Kim H."/>
            <person name="Joh K."/>
        </authorList>
    </citation>
    <scope>NUCLEOTIDE SEQUENCE [LARGE SCALE GENOMIC DNA]</scope>
    <source>
        <strain evidence="7 8">HMF7410</strain>
    </source>
</reference>
<dbReference type="PANTHER" id="PTHR30349">
    <property type="entry name" value="PHAGE INTEGRASE-RELATED"/>
    <property type="match status" value="1"/>
</dbReference>